<dbReference type="Gene3D" id="3.50.50.60">
    <property type="entry name" value="FAD/NAD(P)-binding domain"/>
    <property type="match status" value="1"/>
</dbReference>
<dbReference type="SUPFAM" id="SSF53335">
    <property type="entry name" value="S-adenosyl-L-methionine-dependent methyltransferases"/>
    <property type="match status" value="1"/>
</dbReference>
<dbReference type="Pfam" id="PF01593">
    <property type="entry name" value="Amino_oxidase"/>
    <property type="match status" value="1"/>
</dbReference>
<sequence length="1080" mass="120416">MARVHPVDMEWRRKSSPDTNADNWNCDSVIKRKTVAIVGAGVSGLGCAFHLSKDPRYDVHIIEAESTLGGHANTINIESLGNLPVDTGFMVMNDRNYPNLNGLFKELGVETIPTEMSFSVSVDDGEVEWSGTGLNGLFASRGNIISKDFYTMLRDVFKFNREAPSLLALPKDDPKTRLSMRDYLNANGYSQAFRRLYMVPLVGAIWSTDSAGVLGFDAVSLVSFMHNHQMLQILNRPHWKTPKFRSRDYVNKIALRLDAAGVKTYLNTTVTAITFLPPSNDGEDAIASSTRKRLSMVEKTGSVSCLDVDEIVFACHPYQSKKLLLSTSPLVNDSVRRNSATVEDTALSSGSSTEDFYVHNDPKIAQLIRVLDMFKYSTNEVFVHSDPALMPRQRRAWANWNYMVQQRPSSSLGTNTANEPTESPCFVTYWLNKLQHLESEVDVFVSLNPASPPAKALVHRRMTYSHPIYSLEVADAQVELTRLSGDTTGLWFCGAYLGYGFHEDGLRTGLQVAAALTGVPVPWNELVAVDCGSTAPKLPAPKSPVIVPTHLPLVPESPSRHSIPVSGSKAGGLIQLVRLFFEAVLRAFLWGPLERFCQFSVLHFLQKTIKVGRLEITLPDKSVIHFGQPRGNQVSCASILVKDSVFFVRVALEYDLGMARSYLAGEWEMIAPETGGNKTKESAAEAEGVALSSLFLLFIANREAENSGFKVGSLMTSWAGYFLNYLSLRIFKDNSLAGSRSNISAHYDLSNDLFKLFLDKGLMMYSCGLWDTTSPVSPCGNSTDDDAADESPCSIMDKEQSSFPQTSHRPYFGGTLEEAQDRKVDTLLSRLQLRTEHRLLDIGCGWGGLAIRAAEKYGCKVDGITLSKEQKRLAEERVRERGLEHLITFHLVDYRTYSLANPRAFDRIVSCEMIEAVGHNYYGSYFEAVDMLLAKDGVFVMQAITIPEARYEEVRHAADFINTIIFPGSNCPSVHALLAAMAKKSKLSLEKLDQLNLHYAETLREWRRRFHLRLDDVRSSGFDDLFIRCWRFYLCYCEAGFESQTIGLNILVFSRQGNRALEPLCDTAELVGPIAKDQKI</sequence>
<protein>
    <recommendedName>
        <fullName evidence="1">Amine oxidase domain-containing protein</fullName>
    </recommendedName>
</protein>
<dbReference type="PANTHER" id="PTHR43667">
    <property type="entry name" value="CYCLOPROPANE-FATTY-ACYL-PHOSPHOLIPID SYNTHASE"/>
    <property type="match status" value="1"/>
</dbReference>
<accession>A0A7S2DZ66</accession>
<dbReference type="InterPro" id="IPR002937">
    <property type="entry name" value="Amino_oxidase"/>
</dbReference>
<proteinExistence type="predicted"/>
<dbReference type="InterPro" id="IPR029063">
    <property type="entry name" value="SAM-dependent_MTases_sf"/>
</dbReference>
<dbReference type="PANTHER" id="PTHR43667:SF2">
    <property type="entry name" value="FATTY ACID C-METHYL TRANSFERASE"/>
    <property type="match status" value="1"/>
</dbReference>
<name>A0A7S2DZ66_9STRA</name>
<dbReference type="EMBL" id="HBGS01051588">
    <property type="protein sequence ID" value="CAD9468584.1"/>
    <property type="molecule type" value="Transcribed_RNA"/>
</dbReference>
<evidence type="ECO:0000313" key="2">
    <source>
        <dbReference type="EMBL" id="CAD9468584.1"/>
    </source>
</evidence>
<dbReference type="InterPro" id="IPR036188">
    <property type="entry name" value="FAD/NAD-bd_sf"/>
</dbReference>
<reference evidence="2" key="1">
    <citation type="submission" date="2021-01" db="EMBL/GenBank/DDBJ databases">
        <authorList>
            <person name="Corre E."/>
            <person name="Pelletier E."/>
            <person name="Niang G."/>
            <person name="Scheremetjew M."/>
            <person name="Finn R."/>
            <person name="Kale V."/>
            <person name="Holt S."/>
            <person name="Cochrane G."/>
            <person name="Meng A."/>
            <person name="Brown T."/>
            <person name="Cohen L."/>
        </authorList>
    </citation>
    <scope>NUCLEOTIDE SEQUENCE</scope>
    <source>
        <strain evidence="2">CCMP1381</strain>
    </source>
</reference>
<dbReference type="AlphaFoldDB" id="A0A7S2DZ66"/>
<evidence type="ECO:0000259" key="1">
    <source>
        <dbReference type="Pfam" id="PF01593"/>
    </source>
</evidence>
<dbReference type="GO" id="GO:0016491">
    <property type="term" value="F:oxidoreductase activity"/>
    <property type="evidence" value="ECO:0007669"/>
    <property type="project" value="InterPro"/>
</dbReference>
<dbReference type="InterPro" id="IPR050723">
    <property type="entry name" value="CFA/CMAS"/>
</dbReference>
<feature type="domain" description="Amine oxidase" evidence="1">
    <location>
        <begin position="42"/>
        <end position="336"/>
    </location>
</feature>
<dbReference type="CDD" id="cd02440">
    <property type="entry name" value="AdoMet_MTases"/>
    <property type="match status" value="1"/>
</dbReference>
<dbReference type="Pfam" id="PF02353">
    <property type="entry name" value="CMAS"/>
    <property type="match status" value="2"/>
</dbReference>
<gene>
    <name evidence="2" type="ORF">DSPE1174_LOCUS26688</name>
</gene>
<dbReference type="Gene3D" id="3.40.50.150">
    <property type="entry name" value="Vaccinia Virus protein VP39"/>
    <property type="match status" value="1"/>
</dbReference>
<organism evidence="2">
    <name type="scientific">Octactis speculum</name>
    <dbReference type="NCBI Taxonomy" id="3111310"/>
    <lineage>
        <taxon>Eukaryota</taxon>
        <taxon>Sar</taxon>
        <taxon>Stramenopiles</taxon>
        <taxon>Ochrophyta</taxon>
        <taxon>Dictyochophyceae</taxon>
        <taxon>Dictyochales</taxon>
        <taxon>Dictyochaceae</taxon>
        <taxon>Octactis</taxon>
    </lineage>
</organism>
<dbReference type="SUPFAM" id="SSF51971">
    <property type="entry name" value="Nucleotide-binding domain"/>
    <property type="match status" value="1"/>
</dbReference>